<dbReference type="EMBL" id="VICF01000018">
    <property type="protein sequence ID" value="TQC63866.1"/>
    <property type="molecule type" value="Genomic_DNA"/>
</dbReference>
<evidence type="ECO:0000313" key="1">
    <source>
        <dbReference type="EMBL" id="TQC63866.1"/>
    </source>
</evidence>
<comment type="caution">
    <text evidence="1">The sequence shown here is derived from an EMBL/GenBank/DDBJ whole genome shotgun (WGS) entry which is preliminary data.</text>
</comment>
<accession>A0ABY2ZQY0</accession>
<name>A0ABY2ZQY0_9GAMM</name>
<dbReference type="Proteomes" id="UP000319715">
    <property type="component" value="Unassembled WGS sequence"/>
</dbReference>
<organism evidence="1 2">
    <name type="scientific">Pantoea dispersa</name>
    <dbReference type="NCBI Taxonomy" id="59814"/>
    <lineage>
        <taxon>Bacteria</taxon>
        <taxon>Pseudomonadati</taxon>
        <taxon>Pseudomonadota</taxon>
        <taxon>Gammaproteobacteria</taxon>
        <taxon>Enterobacterales</taxon>
        <taxon>Erwiniaceae</taxon>
        <taxon>Pantoea</taxon>
    </lineage>
</organism>
<gene>
    <name evidence="1" type="ORF">FK492_23440</name>
</gene>
<reference evidence="1 2" key="1">
    <citation type="submission" date="2019-06" db="EMBL/GenBank/DDBJ databases">
        <title>Pantoea dispersa Assembly.</title>
        <authorList>
            <person name="Wang J."/>
        </authorList>
    </citation>
    <scope>NUCLEOTIDE SEQUENCE [LARGE SCALE GENOMIC DNA]</scope>
    <source>
        <strain evidence="2">bio</strain>
    </source>
</reference>
<dbReference type="NCBIfam" id="NF033153">
    <property type="entry name" value="phage_ICD_like"/>
    <property type="match status" value="1"/>
</dbReference>
<dbReference type="RefSeq" id="WP_141497181.1">
    <property type="nucleotide sequence ID" value="NZ_CP045216.1"/>
</dbReference>
<protein>
    <submittedName>
        <fullName evidence="1">Host cell division inhibitor Icd-like protein</fullName>
    </submittedName>
</protein>
<evidence type="ECO:0000313" key="2">
    <source>
        <dbReference type="Proteomes" id="UP000319715"/>
    </source>
</evidence>
<sequence>MNKPIQTRPKYQYRFLAVSREDRSALPFRLCIDADSEQEARRILAPYFILSLLGQQPADEGEMCKSMNS</sequence>
<proteinExistence type="predicted"/>
<keyword evidence="2" id="KW-1185">Reference proteome</keyword>